<sequence>MSCRPDLDVCSKNEFLAHINVGLKSEYEFENGNDCYEFISKQFGIDNNEDNCKNMLYHKKASNRFALRSKLRDSNLENRTENSLINRRSKKCLWVKENQKPSKIKEDTYPECRGIDDLDKTILDNITKASNYNQIEIIYDSDNTPEYKEKLNYLCYVCHNSFTSNAGRKSHLPLHFKQQTKLTTCPFCGKNFPTGKELNLHYTSHLTKTFTENSNKRCKFYVKIYSNKTKKVRK</sequence>
<feature type="domain" description="C2H2-type" evidence="2">
    <location>
        <begin position="153"/>
        <end position="180"/>
    </location>
</feature>
<accession>A0A9N9TKX6</accession>
<dbReference type="Gene3D" id="3.30.160.60">
    <property type="entry name" value="Classic Zinc Finger"/>
    <property type="match status" value="1"/>
</dbReference>
<name>A0A9N9TKX6_PHYSR</name>
<dbReference type="InterPro" id="IPR036236">
    <property type="entry name" value="Znf_C2H2_sf"/>
</dbReference>
<dbReference type="PROSITE" id="PS00028">
    <property type="entry name" value="ZINC_FINGER_C2H2_1"/>
    <property type="match status" value="2"/>
</dbReference>
<proteinExistence type="predicted"/>
<evidence type="ECO:0000313" key="4">
    <source>
        <dbReference type="Proteomes" id="UP001153712"/>
    </source>
</evidence>
<dbReference type="OrthoDB" id="10607027at2759"/>
<keyword evidence="1" id="KW-0479">Metal-binding</keyword>
<feature type="domain" description="C2H2-type" evidence="2">
    <location>
        <begin position="183"/>
        <end position="205"/>
    </location>
</feature>
<gene>
    <name evidence="3" type="ORF">PHYEVI_LOCUS3644</name>
</gene>
<dbReference type="GO" id="GO:0008270">
    <property type="term" value="F:zinc ion binding"/>
    <property type="evidence" value="ECO:0007669"/>
    <property type="project" value="UniProtKB-KW"/>
</dbReference>
<dbReference type="AlphaFoldDB" id="A0A9N9TKX6"/>
<dbReference type="InterPro" id="IPR013087">
    <property type="entry name" value="Znf_C2H2_type"/>
</dbReference>
<keyword evidence="1" id="KW-0863">Zinc-finger</keyword>
<protein>
    <recommendedName>
        <fullName evidence="2">C2H2-type domain-containing protein</fullName>
    </recommendedName>
</protein>
<keyword evidence="1" id="KW-0862">Zinc</keyword>
<dbReference type="SUPFAM" id="SSF57667">
    <property type="entry name" value="beta-beta-alpha zinc fingers"/>
    <property type="match status" value="1"/>
</dbReference>
<organism evidence="3 4">
    <name type="scientific">Phyllotreta striolata</name>
    <name type="common">Striped flea beetle</name>
    <name type="synonym">Crioceris striolata</name>
    <dbReference type="NCBI Taxonomy" id="444603"/>
    <lineage>
        <taxon>Eukaryota</taxon>
        <taxon>Metazoa</taxon>
        <taxon>Ecdysozoa</taxon>
        <taxon>Arthropoda</taxon>
        <taxon>Hexapoda</taxon>
        <taxon>Insecta</taxon>
        <taxon>Pterygota</taxon>
        <taxon>Neoptera</taxon>
        <taxon>Endopterygota</taxon>
        <taxon>Coleoptera</taxon>
        <taxon>Polyphaga</taxon>
        <taxon>Cucujiformia</taxon>
        <taxon>Chrysomeloidea</taxon>
        <taxon>Chrysomelidae</taxon>
        <taxon>Galerucinae</taxon>
        <taxon>Alticini</taxon>
        <taxon>Phyllotreta</taxon>
    </lineage>
</organism>
<dbReference type="EMBL" id="OU900106">
    <property type="protein sequence ID" value="CAG9857239.1"/>
    <property type="molecule type" value="Genomic_DNA"/>
</dbReference>
<evidence type="ECO:0000256" key="1">
    <source>
        <dbReference type="PROSITE-ProRule" id="PRU00042"/>
    </source>
</evidence>
<evidence type="ECO:0000259" key="2">
    <source>
        <dbReference type="PROSITE" id="PS50157"/>
    </source>
</evidence>
<reference evidence="3" key="1">
    <citation type="submission" date="2022-01" db="EMBL/GenBank/DDBJ databases">
        <authorList>
            <person name="King R."/>
        </authorList>
    </citation>
    <scope>NUCLEOTIDE SEQUENCE</scope>
</reference>
<dbReference type="PROSITE" id="PS50157">
    <property type="entry name" value="ZINC_FINGER_C2H2_2"/>
    <property type="match status" value="2"/>
</dbReference>
<dbReference type="SMART" id="SM00355">
    <property type="entry name" value="ZnF_C2H2"/>
    <property type="match status" value="2"/>
</dbReference>
<evidence type="ECO:0000313" key="3">
    <source>
        <dbReference type="EMBL" id="CAG9857239.1"/>
    </source>
</evidence>
<dbReference type="Proteomes" id="UP001153712">
    <property type="component" value="Chromosome 13"/>
</dbReference>
<keyword evidence="4" id="KW-1185">Reference proteome</keyword>